<evidence type="ECO:0000256" key="1">
    <source>
        <dbReference type="ARBA" id="ARBA00004141"/>
    </source>
</evidence>
<dbReference type="GO" id="GO:0016020">
    <property type="term" value="C:membrane"/>
    <property type="evidence" value="ECO:0007669"/>
    <property type="project" value="UniProtKB-SubCell"/>
</dbReference>
<keyword evidence="4 6" id="KW-1133">Transmembrane helix</keyword>
<dbReference type="RefSeq" id="XP_030529636.1">
    <property type="nucleotide sequence ID" value="XM_030673776.2"/>
</dbReference>
<evidence type="ECO:0000313" key="9">
    <source>
        <dbReference type="Proteomes" id="UP000827889"/>
    </source>
</evidence>
<comment type="similarity">
    <text evidence="2 6">Belongs to the drug/metabolite transporter (DMT) superfamily. Plant drug/metabolite exporter (P-DME) (TC 2.A.7.4) family.</text>
</comment>
<evidence type="ECO:0000256" key="5">
    <source>
        <dbReference type="ARBA" id="ARBA00023136"/>
    </source>
</evidence>
<dbReference type="GO" id="GO:0022857">
    <property type="term" value="F:transmembrane transporter activity"/>
    <property type="evidence" value="ECO:0007669"/>
    <property type="project" value="InterPro"/>
</dbReference>
<feature type="transmembrane region" description="Helical" evidence="6">
    <location>
        <begin position="247"/>
        <end position="271"/>
    </location>
</feature>
<proteinExistence type="inferred from homology"/>
<keyword evidence="9" id="KW-1185">Reference proteome</keyword>
<feature type="transmembrane region" description="Helical" evidence="6">
    <location>
        <begin position="303"/>
        <end position="323"/>
    </location>
</feature>
<feature type="transmembrane region" description="Helical" evidence="6">
    <location>
        <begin position="131"/>
        <end position="151"/>
    </location>
</feature>
<accession>A0A8B8P4F4</accession>
<feature type="transmembrane region" description="Helical" evidence="6">
    <location>
        <begin position="99"/>
        <end position="119"/>
    </location>
</feature>
<keyword evidence="3 6" id="KW-0812">Transmembrane</keyword>
<dbReference type="AlphaFoldDB" id="A0A8B8P4F4"/>
<dbReference type="GeneID" id="115740292"/>
<reference evidence="9" key="1">
    <citation type="submission" date="2025-05" db="UniProtKB">
        <authorList>
            <consortium name="RefSeq"/>
        </authorList>
    </citation>
    <scope>NUCLEOTIDE SEQUENCE [LARGE SCALE GENOMIC DNA]</scope>
</reference>
<evidence type="ECO:0000256" key="2">
    <source>
        <dbReference type="ARBA" id="ARBA00007635"/>
    </source>
</evidence>
<evidence type="ECO:0000313" key="10">
    <source>
        <dbReference type="RefSeq" id="XP_030529636.1"/>
    </source>
</evidence>
<dbReference type="InterPro" id="IPR030184">
    <property type="entry name" value="WAT1-related"/>
</dbReference>
<evidence type="ECO:0000256" key="3">
    <source>
        <dbReference type="ARBA" id="ARBA00022692"/>
    </source>
</evidence>
<sequence>MANFDPMPFLAMVIVQVGYAGMSFISKLAMDDGIHPFVLVTYRQIIATVATTPFALLLERKTRPKITVPILFHIFLCSITGAFMNQVFFFVGLNNSSPMIAGAMTNTLLPVTFVFALIFGQESFGIKTKAGRAKVIGTLLCVGGAMLLSFYHGHTIAGSNSGIHWKYAEEMTNKRSIHKSHSFLGPCLLFCSTSSWALWFIIQAKLSPKFPAPYTTTTLMCLMASIECLIVGAASEHNVAAWSLRSVIRLIAVFYAGVVCSAVAFCVMIWCVHRKGPLYTSVFSPLLLVMSTLLSWALLREKLYVGTLVGAVFIIVGLYSVLWGKGKDAEEARINDAVEASAKHHEKEDSESQLHLHANGESRQDPK</sequence>
<dbReference type="KEGG" id="rarg:115740292"/>
<feature type="transmembrane region" description="Helical" evidence="6">
    <location>
        <begin position="214"/>
        <end position="235"/>
    </location>
</feature>
<evidence type="ECO:0000256" key="4">
    <source>
        <dbReference type="ARBA" id="ARBA00022989"/>
    </source>
</evidence>
<feature type="transmembrane region" description="Helical" evidence="6">
    <location>
        <begin position="7"/>
        <end position="25"/>
    </location>
</feature>
<feature type="domain" description="EamA" evidence="8">
    <location>
        <begin position="10"/>
        <end position="149"/>
    </location>
</feature>
<evidence type="ECO:0000259" key="8">
    <source>
        <dbReference type="Pfam" id="PF00892"/>
    </source>
</evidence>
<comment type="subcellular location">
    <subcellularLocation>
        <location evidence="1 6">Membrane</location>
        <topology evidence="1 6">Multi-pass membrane protein</topology>
    </subcellularLocation>
</comment>
<dbReference type="SUPFAM" id="SSF103481">
    <property type="entry name" value="Multidrug resistance efflux transporter EmrE"/>
    <property type="match status" value="2"/>
</dbReference>
<reference evidence="10" key="2">
    <citation type="submission" date="2025-08" db="UniProtKB">
        <authorList>
            <consortium name="RefSeq"/>
        </authorList>
    </citation>
    <scope>IDENTIFICATION</scope>
    <source>
        <tissue evidence="10">Leaf</tissue>
    </source>
</reference>
<name>A0A8B8P4F4_9MYRT</name>
<feature type="transmembrane region" description="Helical" evidence="6">
    <location>
        <begin position="70"/>
        <end position="93"/>
    </location>
</feature>
<dbReference type="Proteomes" id="UP000827889">
    <property type="component" value="Chromosome 1"/>
</dbReference>
<gene>
    <name evidence="10" type="primary">LOC115740292</name>
</gene>
<keyword evidence="5 6" id="KW-0472">Membrane</keyword>
<feature type="region of interest" description="Disordered" evidence="7">
    <location>
        <begin position="339"/>
        <end position="367"/>
    </location>
</feature>
<dbReference type="InterPro" id="IPR000620">
    <property type="entry name" value="EamA_dom"/>
</dbReference>
<evidence type="ECO:0000256" key="6">
    <source>
        <dbReference type="RuleBase" id="RU363077"/>
    </source>
</evidence>
<protein>
    <recommendedName>
        <fullName evidence="6">WAT1-related protein</fullName>
    </recommendedName>
</protein>
<dbReference type="PANTHER" id="PTHR31218">
    <property type="entry name" value="WAT1-RELATED PROTEIN"/>
    <property type="match status" value="1"/>
</dbReference>
<dbReference type="OrthoDB" id="1728340at2759"/>
<feature type="domain" description="EamA" evidence="8">
    <location>
        <begin position="185"/>
        <end position="322"/>
    </location>
</feature>
<evidence type="ECO:0000256" key="7">
    <source>
        <dbReference type="SAM" id="MobiDB-lite"/>
    </source>
</evidence>
<dbReference type="InterPro" id="IPR037185">
    <property type="entry name" value="EmrE-like"/>
</dbReference>
<dbReference type="Pfam" id="PF00892">
    <property type="entry name" value="EamA"/>
    <property type="match status" value="2"/>
</dbReference>
<organism evidence="9 10">
    <name type="scientific">Rhodamnia argentea</name>
    <dbReference type="NCBI Taxonomy" id="178133"/>
    <lineage>
        <taxon>Eukaryota</taxon>
        <taxon>Viridiplantae</taxon>
        <taxon>Streptophyta</taxon>
        <taxon>Embryophyta</taxon>
        <taxon>Tracheophyta</taxon>
        <taxon>Spermatophyta</taxon>
        <taxon>Magnoliopsida</taxon>
        <taxon>eudicotyledons</taxon>
        <taxon>Gunneridae</taxon>
        <taxon>Pentapetalae</taxon>
        <taxon>rosids</taxon>
        <taxon>malvids</taxon>
        <taxon>Myrtales</taxon>
        <taxon>Myrtaceae</taxon>
        <taxon>Myrtoideae</taxon>
        <taxon>Myrteae</taxon>
        <taxon>Australasian group</taxon>
        <taxon>Rhodamnia</taxon>
    </lineage>
</organism>
<feature type="transmembrane region" description="Helical" evidence="6">
    <location>
        <begin position="183"/>
        <end position="202"/>
    </location>
</feature>
<feature type="transmembrane region" description="Helical" evidence="6">
    <location>
        <begin position="37"/>
        <end position="58"/>
    </location>
</feature>
<feature type="transmembrane region" description="Helical" evidence="6">
    <location>
        <begin position="278"/>
        <end position="297"/>
    </location>
</feature>